<keyword evidence="4 9" id="KW-0812">Transmembrane</keyword>
<keyword evidence="11" id="KW-1185">Reference proteome</keyword>
<dbReference type="Pfam" id="PF05739">
    <property type="entry name" value="SNARE"/>
    <property type="match status" value="1"/>
</dbReference>
<dbReference type="GO" id="GO:0005484">
    <property type="term" value="F:SNAP receptor activity"/>
    <property type="evidence" value="ECO:0007669"/>
    <property type="project" value="InterPro"/>
</dbReference>
<dbReference type="InterPro" id="IPR000727">
    <property type="entry name" value="T_SNARE_dom"/>
</dbReference>
<sequence length="366" mass="41260">MLTNRKRSQWNSRNSWIPEQLYQPLLQPQETQVEQEPPSVLDRLLDPGDGDYSHLLPDMTFRDRSAEFASAAKQIMQSRMGNGVRAANGGRRINSRIPEDYSLFMRASSQIGRDITATFVKLEKLALLAKKKSMFDDQPIEIEELTYIIKQDIASLNKQIAQLQQLARSRNSSSGKHIATHSNSIVVSLQSKLASMSSDFKQVLDIRTENLKKQQSRRQQFSSAAPLGSSASTPSLLVADEEAAQARTRQDTAIDMGGGFSLVSNLTMLRDDQDAYYQQRADTMQNIETTIVELGGIFQQLAHMVKEQEETIERVDSNIEDTSMNVEAAHAELLKYFQSISGNRWLMIKVFAVLIVFFFLFVVIAT</sequence>
<dbReference type="GO" id="GO:0000149">
    <property type="term" value="F:SNARE binding"/>
    <property type="evidence" value="ECO:0007669"/>
    <property type="project" value="TreeGrafter"/>
</dbReference>
<dbReference type="PROSITE" id="PS50192">
    <property type="entry name" value="T_SNARE"/>
    <property type="match status" value="1"/>
</dbReference>
<protein>
    <submittedName>
        <fullName evidence="12">Syntaxin-5</fullName>
    </submittedName>
</protein>
<dbReference type="PROSITE" id="PS00914">
    <property type="entry name" value="SYNTAXIN"/>
    <property type="match status" value="1"/>
</dbReference>
<dbReference type="CTD" id="34966"/>
<evidence type="ECO:0000313" key="12">
    <source>
        <dbReference type="RefSeq" id="XP_028968085.1"/>
    </source>
</evidence>
<gene>
    <name evidence="12" type="primary">LOC100904914</name>
</gene>
<keyword evidence="7 9" id="KW-0472">Membrane</keyword>
<organism evidence="11 12">
    <name type="scientific">Galendromus occidentalis</name>
    <name type="common">western predatory mite</name>
    <dbReference type="NCBI Taxonomy" id="34638"/>
    <lineage>
        <taxon>Eukaryota</taxon>
        <taxon>Metazoa</taxon>
        <taxon>Ecdysozoa</taxon>
        <taxon>Arthropoda</taxon>
        <taxon>Chelicerata</taxon>
        <taxon>Arachnida</taxon>
        <taxon>Acari</taxon>
        <taxon>Parasitiformes</taxon>
        <taxon>Mesostigmata</taxon>
        <taxon>Gamasina</taxon>
        <taxon>Phytoseioidea</taxon>
        <taxon>Phytoseiidae</taxon>
        <taxon>Typhlodrominae</taxon>
        <taxon>Galendromus</taxon>
    </lineage>
</organism>
<evidence type="ECO:0000256" key="7">
    <source>
        <dbReference type="ARBA" id="ARBA00023136"/>
    </source>
</evidence>
<evidence type="ECO:0000256" key="1">
    <source>
        <dbReference type="ARBA" id="ARBA00004211"/>
    </source>
</evidence>
<dbReference type="InterPro" id="IPR045242">
    <property type="entry name" value="Syntaxin"/>
</dbReference>
<keyword evidence="6" id="KW-0175">Coiled coil</keyword>
<dbReference type="GeneID" id="100904914"/>
<evidence type="ECO:0000256" key="8">
    <source>
        <dbReference type="SAM" id="MobiDB-lite"/>
    </source>
</evidence>
<dbReference type="InterPro" id="IPR010989">
    <property type="entry name" value="SNARE"/>
</dbReference>
<dbReference type="Proteomes" id="UP000694867">
    <property type="component" value="Unplaced"/>
</dbReference>
<evidence type="ECO:0000313" key="11">
    <source>
        <dbReference type="Proteomes" id="UP000694867"/>
    </source>
</evidence>
<dbReference type="InterPro" id="IPR006012">
    <property type="entry name" value="Syntaxin/epimorphin_CS"/>
</dbReference>
<reference evidence="12" key="1">
    <citation type="submission" date="2025-08" db="UniProtKB">
        <authorList>
            <consortium name="RefSeq"/>
        </authorList>
    </citation>
    <scope>IDENTIFICATION</scope>
</reference>
<feature type="region of interest" description="Disordered" evidence="8">
    <location>
        <begin position="215"/>
        <end position="234"/>
    </location>
</feature>
<dbReference type="GO" id="GO:0031201">
    <property type="term" value="C:SNARE complex"/>
    <property type="evidence" value="ECO:0007669"/>
    <property type="project" value="TreeGrafter"/>
</dbReference>
<evidence type="ECO:0000256" key="5">
    <source>
        <dbReference type="ARBA" id="ARBA00022989"/>
    </source>
</evidence>
<feature type="domain" description="T-SNARE coiled-coil homology" evidence="10">
    <location>
        <begin position="274"/>
        <end position="336"/>
    </location>
</feature>
<dbReference type="KEGG" id="goe:100904914"/>
<evidence type="ECO:0000256" key="9">
    <source>
        <dbReference type="SAM" id="Phobius"/>
    </source>
</evidence>
<dbReference type="SMART" id="SM00397">
    <property type="entry name" value="t_SNARE"/>
    <property type="match status" value="1"/>
</dbReference>
<evidence type="ECO:0000256" key="4">
    <source>
        <dbReference type="ARBA" id="ARBA00022692"/>
    </source>
</evidence>
<evidence type="ECO:0000256" key="6">
    <source>
        <dbReference type="ARBA" id="ARBA00023054"/>
    </source>
</evidence>
<keyword evidence="5 9" id="KW-1133">Transmembrane helix</keyword>
<dbReference type="AlphaFoldDB" id="A0AAJ7WID7"/>
<dbReference type="SUPFAM" id="SSF47661">
    <property type="entry name" value="t-snare proteins"/>
    <property type="match status" value="1"/>
</dbReference>
<proteinExistence type="inferred from homology"/>
<comment type="similarity">
    <text evidence="2">Belongs to the syntaxin family.</text>
</comment>
<feature type="transmembrane region" description="Helical" evidence="9">
    <location>
        <begin position="345"/>
        <end position="365"/>
    </location>
</feature>
<evidence type="ECO:0000256" key="2">
    <source>
        <dbReference type="ARBA" id="ARBA00009063"/>
    </source>
</evidence>
<dbReference type="Gene3D" id="1.20.58.70">
    <property type="match status" value="1"/>
</dbReference>
<dbReference type="GO" id="GO:0000139">
    <property type="term" value="C:Golgi membrane"/>
    <property type="evidence" value="ECO:0007669"/>
    <property type="project" value="TreeGrafter"/>
</dbReference>
<dbReference type="GO" id="GO:0048278">
    <property type="term" value="P:vesicle docking"/>
    <property type="evidence" value="ECO:0007669"/>
    <property type="project" value="TreeGrafter"/>
</dbReference>
<dbReference type="PANTHER" id="PTHR19957">
    <property type="entry name" value="SYNTAXIN"/>
    <property type="match status" value="1"/>
</dbReference>
<dbReference type="GO" id="GO:0006906">
    <property type="term" value="P:vesicle fusion"/>
    <property type="evidence" value="ECO:0007669"/>
    <property type="project" value="TreeGrafter"/>
</dbReference>
<dbReference type="GO" id="GO:0006888">
    <property type="term" value="P:endoplasmic reticulum to Golgi vesicle-mediated transport"/>
    <property type="evidence" value="ECO:0007669"/>
    <property type="project" value="TreeGrafter"/>
</dbReference>
<dbReference type="GO" id="GO:0006886">
    <property type="term" value="P:intracellular protein transport"/>
    <property type="evidence" value="ECO:0007669"/>
    <property type="project" value="InterPro"/>
</dbReference>
<comment type="subcellular location">
    <subcellularLocation>
        <location evidence="1">Membrane</location>
        <topology evidence="1">Single-pass type IV membrane protein</topology>
    </subcellularLocation>
</comment>
<dbReference type="PANTHER" id="PTHR19957:SF3">
    <property type="entry name" value="SYNTAXIN-5"/>
    <property type="match status" value="1"/>
</dbReference>
<keyword evidence="3" id="KW-0813">Transport</keyword>
<dbReference type="CDD" id="cd15844">
    <property type="entry name" value="SNARE_syntaxin5"/>
    <property type="match status" value="1"/>
</dbReference>
<name>A0AAJ7WID7_9ACAR</name>
<evidence type="ECO:0000259" key="10">
    <source>
        <dbReference type="PROSITE" id="PS50192"/>
    </source>
</evidence>
<evidence type="ECO:0000256" key="3">
    <source>
        <dbReference type="ARBA" id="ARBA00022448"/>
    </source>
</evidence>
<accession>A0AAJ7WID7</accession>
<dbReference type="RefSeq" id="XP_028968085.1">
    <property type="nucleotide sequence ID" value="XM_029112252.1"/>
</dbReference>